<reference evidence="1 2" key="1">
    <citation type="submission" date="2019-08" db="EMBL/GenBank/DDBJ databases">
        <title>Whole genome of Aphis craccivora.</title>
        <authorList>
            <person name="Voronova N.V."/>
            <person name="Shulinski R.S."/>
            <person name="Bandarenka Y.V."/>
            <person name="Zhorov D.G."/>
            <person name="Warner D."/>
        </authorList>
    </citation>
    <scope>NUCLEOTIDE SEQUENCE [LARGE SCALE GENOMIC DNA]</scope>
    <source>
        <strain evidence="1">180601</strain>
        <tissue evidence="1">Whole Body</tissue>
    </source>
</reference>
<feature type="non-terminal residue" evidence="1">
    <location>
        <position position="58"/>
    </location>
</feature>
<feature type="non-terminal residue" evidence="1">
    <location>
        <position position="1"/>
    </location>
</feature>
<evidence type="ECO:0000313" key="2">
    <source>
        <dbReference type="Proteomes" id="UP000478052"/>
    </source>
</evidence>
<dbReference type="EMBL" id="VUJU01010982">
    <property type="protein sequence ID" value="KAF0712284.1"/>
    <property type="molecule type" value="Genomic_DNA"/>
</dbReference>
<protein>
    <submittedName>
        <fullName evidence="1">Uncharacterized protein</fullName>
    </submittedName>
</protein>
<organism evidence="1 2">
    <name type="scientific">Aphis craccivora</name>
    <name type="common">Cowpea aphid</name>
    <dbReference type="NCBI Taxonomy" id="307492"/>
    <lineage>
        <taxon>Eukaryota</taxon>
        <taxon>Metazoa</taxon>
        <taxon>Ecdysozoa</taxon>
        <taxon>Arthropoda</taxon>
        <taxon>Hexapoda</taxon>
        <taxon>Insecta</taxon>
        <taxon>Pterygota</taxon>
        <taxon>Neoptera</taxon>
        <taxon>Paraneoptera</taxon>
        <taxon>Hemiptera</taxon>
        <taxon>Sternorrhyncha</taxon>
        <taxon>Aphidomorpha</taxon>
        <taxon>Aphidoidea</taxon>
        <taxon>Aphididae</taxon>
        <taxon>Aphidini</taxon>
        <taxon>Aphis</taxon>
        <taxon>Aphis</taxon>
    </lineage>
</organism>
<sequence>IIFLANIPNIQNINYDSNKPVTWLAYLDCVNLYGKSMLSALPHKNFEWFNDLTIDITQ</sequence>
<keyword evidence="2" id="KW-1185">Reference proteome</keyword>
<accession>A0A6G0VWT0</accession>
<name>A0A6G0VWT0_APHCR</name>
<dbReference type="AlphaFoldDB" id="A0A6G0VWT0"/>
<proteinExistence type="predicted"/>
<evidence type="ECO:0000313" key="1">
    <source>
        <dbReference type="EMBL" id="KAF0712284.1"/>
    </source>
</evidence>
<dbReference type="Proteomes" id="UP000478052">
    <property type="component" value="Unassembled WGS sequence"/>
</dbReference>
<gene>
    <name evidence="1" type="ORF">FWK35_00036167</name>
</gene>
<comment type="caution">
    <text evidence="1">The sequence shown here is derived from an EMBL/GenBank/DDBJ whole genome shotgun (WGS) entry which is preliminary data.</text>
</comment>